<keyword evidence="2" id="KW-1185">Reference proteome</keyword>
<dbReference type="RefSeq" id="WP_390210549.1">
    <property type="nucleotide sequence ID" value="NZ_JBHTAH010000008.1"/>
</dbReference>
<comment type="caution">
    <text evidence="1">The sequence shown here is derived from an EMBL/GenBank/DDBJ whole genome shotgun (WGS) entry which is preliminary data.</text>
</comment>
<sequence length="113" mass="12308">MDGSDEWIDAAVVLQHGTCPEHFELASRLAVAAIDSTEMDASEWVRLSYDRWQVSLGEPQRYGTQSGTVPVNAECHLPIPTSINASEVVTTSGSMGRYPISWANVEARNGEAQ</sequence>
<reference evidence="1 2" key="1">
    <citation type="journal article" date="2019" name="Int. J. Syst. Evol. Microbiol.">
        <title>The Global Catalogue of Microorganisms (GCM) 10K type strain sequencing project: providing services to taxonomists for standard genome sequencing and annotation.</title>
        <authorList>
            <consortium name="The Broad Institute Genomics Platform"/>
            <consortium name="The Broad Institute Genome Sequencing Center for Infectious Disease"/>
            <person name="Wu L."/>
            <person name="Ma J."/>
        </authorList>
    </citation>
    <scope>NUCLEOTIDE SEQUENCE [LARGE SCALE GENOMIC DNA]</scope>
    <source>
        <strain evidence="1 2">DT31</strain>
    </source>
</reference>
<dbReference type="Proteomes" id="UP001596461">
    <property type="component" value="Unassembled WGS sequence"/>
</dbReference>
<proteinExistence type="predicted"/>
<dbReference type="EMBL" id="JBHTAH010000008">
    <property type="protein sequence ID" value="MFC7070129.1"/>
    <property type="molecule type" value="Genomic_DNA"/>
</dbReference>
<evidence type="ECO:0000313" key="1">
    <source>
        <dbReference type="EMBL" id="MFC7070129.1"/>
    </source>
</evidence>
<accession>A0ABD5WDT6</accession>
<evidence type="ECO:0000313" key="2">
    <source>
        <dbReference type="Proteomes" id="UP001596461"/>
    </source>
</evidence>
<name>A0ABD5WDT6_9EURY</name>
<gene>
    <name evidence="1" type="ORF">ACFQL9_10800</name>
</gene>
<dbReference type="AlphaFoldDB" id="A0ABD5WDT6"/>
<organism evidence="1 2">
    <name type="scientific">Halobaculum lipolyticum</name>
    <dbReference type="NCBI Taxonomy" id="3032001"/>
    <lineage>
        <taxon>Archaea</taxon>
        <taxon>Methanobacteriati</taxon>
        <taxon>Methanobacteriota</taxon>
        <taxon>Stenosarchaea group</taxon>
        <taxon>Halobacteria</taxon>
        <taxon>Halobacteriales</taxon>
        <taxon>Haloferacaceae</taxon>
        <taxon>Halobaculum</taxon>
    </lineage>
</organism>
<protein>
    <submittedName>
        <fullName evidence="1">Uncharacterized protein</fullName>
    </submittedName>
</protein>